<feature type="region of interest" description="Disordered" evidence="6">
    <location>
        <begin position="227"/>
        <end position="287"/>
    </location>
</feature>
<reference evidence="9 10" key="1">
    <citation type="submission" date="2014-04" db="EMBL/GenBank/DDBJ databases">
        <authorList>
            <consortium name="DOE Joint Genome Institute"/>
            <person name="Kuo A."/>
            <person name="Martino E."/>
            <person name="Perotto S."/>
            <person name="Kohler A."/>
            <person name="Nagy L.G."/>
            <person name="Floudas D."/>
            <person name="Copeland A."/>
            <person name="Barry K.W."/>
            <person name="Cichocki N."/>
            <person name="Veneault-Fourrey C."/>
            <person name="LaButti K."/>
            <person name="Lindquist E.A."/>
            <person name="Lipzen A."/>
            <person name="Lundell T."/>
            <person name="Morin E."/>
            <person name="Murat C."/>
            <person name="Sun H."/>
            <person name="Tunlid A."/>
            <person name="Henrissat B."/>
            <person name="Grigoriev I.V."/>
            <person name="Hibbett D.S."/>
            <person name="Martin F."/>
            <person name="Nordberg H.P."/>
            <person name="Cantor M.N."/>
            <person name="Hua S.X."/>
        </authorList>
    </citation>
    <scope>NUCLEOTIDE SEQUENCE [LARGE SCALE GENOMIC DNA]</scope>
    <source>
        <strain evidence="9 10">Zn</strain>
    </source>
</reference>
<dbReference type="GO" id="GO:1990481">
    <property type="term" value="P:mRNA pseudouridine synthesis"/>
    <property type="evidence" value="ECO:0007669"/>
    <property type="project" value="TreeGrafter"/>
</dbReference>
<feature type="region of interest" description="Disordered" evidence="6">
    <location>
        <begin position="379"/>
        <end position="418"/>
    </location>
</feature>
<comment type="catalytic activity">
    <reaction evidence="1">
        <text>a uridine in mRNA = a pseudouridine in mRNA</text>
        <dbReference type="Rhea" id="RHEA:56644"/>
        <dbReference type="Rhea" id="RHEA-COMP:14658"/>
        <dbReference type="Rhea" id="RHEA-COMP:14659"/>
        <dbReference type="ChEBI" id="CHEBI:65314"/>
        <dbReference type="ChEBI" id="CHEBI:65315"/>
    </reaction>
</comment>
<evidence type="ECO:0000256" key="2">
    <source>
        <dbReference type="ARBA" id="ARBA00008999"/>
    </source>
</evidence>
<evidence type="ECO:0000259" key="8">
    <source>
        <dbReference type="Pfam" id="PF16198"/>
    </source>
</evidence>
<feature type="compositionally biased region" description="Basic and acidic residues" evidence="6">
    <location>
        <begin position="232"/>
        <end position="243"/>
    </location>
</feature>
<feature type="compositionally biased region" description="Polar residues" evidence="6">
    <location>
        <begin position="381"/>
        <end position="418"/>
    </location>
</feature>
<feature type="domain" description="tRNA pseudouridylate synthase B C-terminal" evidence="8">
    <location>
        <begin position="316"/>
        <end position="365"/>
    </location>
</feature>
<dbReference type="EMBL" id="KN832875">
    <property type="protein sequence ID" value="KIN01673.1"/>
    <property type="molecule type" value="Genomic_DNA"/>
</dbReference>
<sequence>MTKGKIMEGVFAVNKPPMISSAQVLRDLQKHFNPSKLFAPWLSAERSIRDRESHNQRKRRREKNIQVKIGHGGTLDPLATGVLITGVGKGTKALQRFLLCTKTYEAVVLFGTSTDSYDRLGKVIKSAPYKHVTKQAVEEALGQFRGKFMQLPPLFSALKMNGKPLYEYAREGKEIPREIERREVEVLNLELVEWMEGGTHPHKAPEEHAGYAEINVAQKLWKQEGTLPAGLPDEKESKEDLESKKRKSSYDQDDLVTDLPSPKHRKLSPPEEPIMSGGLSPDANTSRAVEEVLSSAMNCPPAAKLRMTVTSGFYVRSLCHDLGAAVGSAALMAELERTQQGQFEIGKNVLEYSDLERSESVWGPKVEAMLDDWYEKEKSQDTLVTTATDNSPKIEQGPSRTNTTETPSIVNNKDTSDS</sequence>
<dbReference type="PANTHER" id="PTHR13767">
    <property type="entry name" value="TRNA-PSEUDOURIDINE SYNTHASE"/>
    <property type="match status" value="1"/>
</dbReference>
<dbReference type="Gene3D" id="3.30.2350.10">
    <property type="entry name" value="Pseudouridine synthase"/>
    <property type="match status" value="1"/>
</dbReference>
<dbReference type="FunCoup" id="A0A0C3DI60">
    <property type="interactions" value="326"/>
</dbReference>
<reference evidence="10" key="2">
    <citation type="submission" date="2015-01" db="EMBL/GenBank/DDBJ databases">
        <title>Evolutionary Origins and Diversification of the Mycorrhizal Mutualists.</title>
        <authorList>
            <consortium name="DOE Joint Genome Institute"/>
            <consortium name="Mycorrhizal Genomics Consortium"/>
            <person name="Kohler A."/>
            <person name="Kuo A."/>
            <person name="Nagy L.G."/>
            <person name="Floudas D."/>
            <person name="Copeland A."/>
            <person name="Barry K.W."/>
            <person name="Cichocki N."/>
            <person name="Veneault-Fourrey C."/>
            <person name="LaButti K."/>
            <person name="Lindquist E.A."/>
            <person name="Lipzen A."/>
            <person name="Lundell T."/>
            <person name="Morin E."/>
            <person name="Murat C."/>
            <person name="Riley R."/>
            <person name="Ohm R."/>
            <person name="Sun H."/>
            <person name="Tunlid A."/>
            <person name="Henrissat B."/>
            <person name="Grigoriev I.V."/>
            <person name="Hibbett D.S."/>
            <person name="Martin F."/>
        </authorList>
    </citation>
    <scope>NUCLEOTIDE SEQUENCE [LARGE SCALE GENOMIC DNA]</scope>
    <source>
        <strain evidence="10">Zn</strain>
    </source>
</reference>
<keyword evidence="5" id="KW-0413">Isomerase</keyword>
<organism evidence="9 10">
    <name type="scientific">Oidiodendron maius (strain Zn)</name>
    <dbReference type="NCBI Taxonomy" id="913774"/>
    <lineage>
        <taxon>Eukaryota</taxon>
        <taxon>Fungi</taxon>
        <taxon>Dikarya</taxon>
        <taxon>Ascomycota</taxon>
        <taxon>Pezizomycotina</taxon>
        <taxon>Leotiomycetes</taxon>
        <taxon>Leotiomycetes incertae sedis</taxon>
        <taxon>Myxotrichaceae</taxon>
        <taxon>Oidiodendron</taxon>
    </lineage>
</organism>
<name>A0A0C3DI60_OIDMZ</name>
<accession>A0A0C3DI60</accession>
<dbReference type="Proteomes" id="UP000054321">
    <property type="component" value="Unassembled WGS sequence"/>
</dbReference>
<dbReference type="FunFam" id="3.30.2350.10:FF:000014">
    <property type="entry name" value="PUS4p Pseudouridine synthase"/>
    <property type="match status" value="1"/>
</dbReference>
<dbReference type="InterPro" id="IPR032819">
    <property type="entry name" value="TruB_C"/>
</dbReference>
<evidence type="ECO:0000256" key="4">
    <source>
        <dbReference type="ARBA" id="ARBA00022694"/>
    </source>
</evidence>
<evidence type="ECO:0000256" key="1">
    <source>
        <dbReference type="ARBA" id="ARBA00001166"/>
    </source>
</evidence>
<dbReference type="Pfam" id="PF01509">
    <property type="entry name" value="TruB_N"/>
    <property type="match status" value="1"/>
</dbReference>
<protein>
    <recommendedName>
        <fullName evidence="3">tRNA pseudouridine(55) synthase</fullName>
        <ecNumber evidence="3">5.4.99.25</ecNumber>
    </recommendedName>
</protein>
<dbReference type="SUPFAM" id="SSF55120">
    <property type="entry name" value="Pseudouridine synthase"/>
    <property type="match status" value="1"/>
</dbReference>
<dbReference type="OrthoDB" id="9995526at2759"/>
<dbReference type="HAMAP" id="MF_01080">
    <property type="entry name" value="TruB_bact"/>
    <property type="match status" value="1"/>
</dbReference>
<gene>
    <name evidence="9" type="ORF">OIDMADRAFT_40937</name>
</gene>
<evidence type="ECO:0000259" key="7">
    <source>
        <dbReference type="Pfam" id="PF01509"/>
    </source>
</evidence>
<dbReference type="HOGENOM" id="CLU_032087_4_2_1"/>
<comment type="similarity">
    <text evidence="2">Belongs to the pseudouridine synthase TruB family.</text>
</comment>
<evidence type="ECO:0000256" key="5">
    <source>
        <dbReference type="ARBA" id="ARBA00023235"/>
    </source>
</evidence>
<keyword evidence="10" id="KW-1185">Reference proteome</keyword>
<evidence type="ECO:0000313" key="9">
    <source>
        <dbReference type="EMBL" id="KIN01673.1"/>
    </source>
</evidence>
<dbReference type="GO" id="GO:0003723">
    <property type="term" value="F:RNA binding"/>
    <property type="evidence" value="ECO:0007669"/>
    <property type="project" value="InterPro"/>
</dbReference>
<dbReference type="InterPro" id="IPR020103">
    <property type="entry name" value="PsdUridine_synth_cat_dom_sf"/>
</dbReference>
<dbReference type="GO" id="GO:0005634">
    <property type="term" value="C:nucleus"/>
    <property type="evidence" value="ECO:0007669"/>
    <property type="project" value="TreeGrafter"/>
</dbReference>
<evidence type="ECO:0000256" key="3">
    <source>
        <dbReference type="ARBA" id="ARBA00012787"/>
    </source>
</evidence>
<dbReference type="PANTHER" id="PTHR13767:SF2">
    <property type="entry name" value="PSEUDOURIDYLATE SYNTHASE TRUB1"/>
    <property type="match status" value="1"/>
</dbReference>
<dbReference type="InterPro" id="IPR014780">
    <property type="entry name" value="tRNA_psdUridine_synth_TruB"/>
</dbReference>
<dbReference type="InterPro" id="IPR002501">
    <property type="entry name" value="PsdUridine_synth_N"/>
</dbReference>
<dbReference type="GO" id="GO:0006400">
    <property type="term" value="P:tRNA modification"/>
    <property type="evidence" value="ECO:0007669"/>
    <property type="project" value="TreeGrafter"/>
</dbReference>
<feature type="domain" description="Pseudouridine synthase II N-terminal" evidence="7">
    <location>
        <begin position="66"/>
        <end position="195"/>
    </location>
</feature>
<proteinExistence type="inferred from homology"/>
<dbReference type="GO" id="GO:0160148">
    <property type="term" value="F:tRNA pseudouridine(55) synthase activity"/>
    <property type="evidence" value="ECO:0007669"/>
    <property type="project" value="UniProtKB-EC"/>
</dbReference>
<keyword evidence="4" id="KW-0819">tRNA processing</keyword>
<dbReference type="EC" id="5.4.99.25" evidence="3"/>
<dbReference type="InParanoid" id="A0A0C3DI60"/>
<dbReference type="STRING" id="913774.A0A0C3DI60"/>
<dbReference type="AlphaFoldDB" id="A0A0C3DI60"/>
<dbReference type="Pfam" id="PF16198">
    <property type="entry name" value="TruB_C_2"/>
    <property type="match status" value="1"/>
</dbReference>
<evidence type="ECO:0000256" key="6">
    <source>
        <dbReference type="SAM" id="MobiDB-lite"/>
    </source>
</evidence>
<evidence type="ECO:0000313" key="10">
    <source>
        <dbReference type="Proteomes" id="UP000054321"/>
    </source>
</evidence>